<proteinExistence type="predicted"/>
<evidence type="ECO:0000256" key="2">
    <source>
        <dbReference type="SAM" id="Phobius"/>
    </source>
</evidence>
<dbReference type="EMBL" id="CAICTM010000182">
    <property type="protein sequence ID" value="CAB9504015.1"/>
    <property type="molecule type" value="Genomic_DNA"/>
</dbReference>
<dbReference type="Proteomes" id="UP001153069">
    <property type="component" value="Unassembled WGS sequence"/>
</dbReference>
<protein>
    <submittedName>
        <fullName evidence="3">Uncharacterized protein</fullName>
    </submittedName>
</protein>
<accession>A0A9N8DL44</accession>
<gene>
    <name evidence="3" type="ORF">SEMRO_183_G079660.1</name>
</gene>
<keyword evidence="2" id="KW-1133">Transmembrane helix</keyword>
<evidence type="ECO:0000256" key="1">
    <source>
        <dbReference type="SAM" id="MobiDB-lite"/>
    </source>
</evidence>
<feature type="transmembrane region" description="Helical" evidence="2">
    <location>
        <begin position="47"/>
        <end position="71"/>
    </location>
</feature>
<dbReference type="OrthoDB" id="203320at2759"/>
<feature type="transmembrane region" description="Helical" evidence="2">
    <location>
        <begin position="83"/>
        <end position="102"/>
    </location>
</feature>
<feature type="compositionally biased region" description="Polar residues" evidence="1">
    <location>
        <begin position="240"/>
        <end position="262"/>
    </location>
</feature>
<evidence type="ECO:0000313" key="3">
    <source>
        <dbReference type="EMBL" id="CAB9504015.1"/>
    </source>
</evidence>
<keyword evidence="4" id="KW-1185">Reference proteome</keyword>
<feature type="transmembrane region" description="Helical" evidence="2">
    <location>
        <begin position="154"/>
        <end position="174"/>
    </location>
</feature>
<dbReference type="AlphaFoldDB" id="A0A9N8DL44"/>
<feature type="transmembrane region" description="Helical" evidence="2">
    <location>
        <begin position="7"/>
        <end position="27"/>
    </location>
</feature>
<reference evidence="3" key="1">
    <citation type="submission" date="2020-06" db="EMBL/GenBank/DDBJ databases">
        <authorList>
            <consortium name="Plant Systems Biology data submission"/>
        </authorList>
    </citation>
    <scope>NUCLEOTIDE SEQUENCE</scope>
    <source>
        <strain evidence="3">D6</strain>
    </source>
</reference>
<name>A0A9N8DL44_9STRA</name>
<feature type="region of interest" description="Disordered" evidence="1">
    <location>
        <begin position="238"/>
        <end position="262"/>
    </location>
</feature>
<keyword evidence="2" id="KW-0472">Membrane</keyword>
<keyword evidence="2" id="KW-0812">Transmembrane</keyword>
<sequence>MRQLANVNFTLALLCLVYCGINMTLIFVNYVNSHYEGEEKDAPVSPIMFHLVEFWATFCFAILECISLISTPKALRTIYNDPLMLKLILFFNIVASFVPALLVTMNLELFEVVSHEIDYSKLFMTCLAAMVALVQLGCYNLMGRTSDGDMRGEVLAHYCEFIFEIISSLIAFFFCLENKFIADKEIGFILYGTHNDGLGCHICHDQSIQFEQTYFLPPHNSNYHHHQKGLDHTAARLQRQGDNQQAQSSSVLPHHSTYGSLG</sequence>
<comment type="caution">
    <text evidence="3">The sequence shown here is derived from an EMBL/GenBank/DDBJ whole genome shotgun (WGS) entry which is preliminary data.</text>
</comment>
<organism evidence="3 4">
    <name type="scientific">Seminavis robusta</name>
    <dbReference type="NCBI Taxonomy" id="568900"/>
    <lineage>
        <taxon>Eukaryota</taxon>
        <taxon>Sar</taxon>
        <taxon>Stramenopiles</taxon>
        <taxon>Ochrophyta</taxon>
        <taxon>Bacillariophyta</taxon>
        <taxon>Bacillariophyceae</taxon>
        <taxon>Bacillariophycidae</taxon>
        <taxon>Naviculales</taxon>
        <taxon>Naviculaceae</taxon>
        <taxon>Seminavis</taxon>
    </lineage>
</organism>
<evidence type="ECO:0000313" key="4">
    <source>
        <dbReference type="Proteomes" id="UP001153069"/>
    </source>
</evidence>
<feature type="transmembrane region" description="Helical" evidence="2">
    <location>
        <begin position="122"/>
        <end position="142"/>
    </location>
</feature>